<comment type="similarity">
    <text evidence="1">Belongs to the SLBP family.</text>
</comment>
<dbReference type="PANTHER" id="PTHR17408">
    <property type="entry name" value="HISTONE RNA HAIRPIN-BINDING PROTEIN"/>
    <property type="match status" value="1"/>
</dbReference>
<dbReference type="GO" id="GO:0005737">
    <property type="term" value="C:cytoplasm"/>
    <property type="evidence" value="ECO:0007669"/>
    <property type="project" value="TreeGrafter"/>
</dbReference>
<dbReference type="Pfam" id="PF15247">
    <property type="entry name" value="SLBP_RNA_bind"/>
    <property type="match status" value="1"/>
</dbReference>
<dbReference type="PANTHER" id="PTHR17408:SF0">
    <property type="entry name" value="HISTONE RNA HAIRPIN-BINDING PROTEIN"/>
    <property type="match status" value="1"/>
</dbReference>
<keyword evidence="2" id="KW-0694">RNA-binding</keyword>
<feature type="compositionally biased region" description="Low complexity" evidence="3">
    <location>
        <begin position="221"/>
        <end position="254"/>
    </location>
</feature>
<proteinExistence type="inferred from homology"/>
<feature type="domain" description="Histone RNA hairpin-binding protein RNA-binding" evidence="4">
    <location>
        <begin position="42"/>
        <end position="109"/>
    </location>
</feature>
<feature type="compositionally biased region" description="Acidic residues" evidence="3">
    <location>
        <begin position="267"/>
        <end position="281"/>
    </location>
</feature>
<evidence type="ECO:0000256" key="2">
    <source>
        <dbReference type="ARBA" id="ARBA00022884"/>
    </source>
</evidence>
<feature type="region of interest" description="Disordered" evidence="3">
    <location>
        <begin position="110"/>
        <end position="296"/>
    </location>
</feature>
<keyword evidence="6" id="KW-1185">Reference proteome</keyword>
<dbReference type="STRING" id="3076.A0A2P6TF30"/>
<dbReference type="FunFam" id="1.10.8.1120:FF:000001">
    <property type="entry name" value="Histone RNA hairpin-binding protein-like"/>
    <property type="match status" value="1"/>
</dbReference>
<dbReference type="EMBL" id="LHPG02000019">
    <property type="protein sequence ID" value="PRW32578.1"/>
    <property type="molecule type" value="Genomic_DNA"/>
</dbReference>
<dbReference type="Gene3D" id="1.10.8.1120">
    <property type="entry name" value="Histone RNA hairpin-binding protein RNA-binding domain"/>
    <property type="match status" value="1"/>
</dbReference>
<dbReference type="GO" id="GO:0051028">
    <property type="term" value="P:mRNA transport"/>
    <property type="evidence" value="ECO:0007669"/>
    <property type="project" value="TreeGrafter"/>
</dbReference>
<dbReference type="InterPro" id="IPR029344">
    <property type="entry name" value="SLBP_RNA_bind"/>
</dbReference>
<comment type="caution">
    <text evidence="5">The sequence shown here is derived from an EMBL/GenBank/DDBJ whole genome shotgun (WGS) entry which is preliminary data.</text>
</comment>
<feature type="compositionally biased region" description="Pro residues" evidence="3">
    <location>
        <begin position="27"/>
        <end position="36"/>
    </location>
</feature>
<gene>
    <name evidence="5" type="ORF">C2E21_8218</name>
</gene>
<dbReference type="GO" id="GO:0003729">
    <property type="term" value="F:mRNA binding"/>
    <property type="evidence" value="ECO:0007669"/>
    <property type="project" value="InterPro"/>
</dbReference>
<protein>
    <submittedName>
        <fullName evidence="5">Oocyte-specific histone RNA stem-loop-binding 2</fullName>
    </submittedName>
</protein>
<dbReference type="AlphaFoldDB" id="A0A2P6TF30"/>
<sequence>MSGGVRDFSDDFMVEDAAAGRRRAPGGLPPGAPPPTTERESDPHRLAQRQKQVDLGKNTLGYQRYRAAVPRDKRNRKEHPITPDVHQVCSKRAFDGQVKKWRRMLHEWDLPEGGEQQGEPALLPVHTDRGPASNPAPPEAAADDYENISHADAAGGAAKNGGGLLRPVGNLPLKIPSAMRKRAYDETTAGSEAQQQPKEKGAAHSGQAAPGAKAARRSVDGAEASPGRSAAAAVAAAAKAKARAARTPAAAVQAKDPSWTDQRYTDPDLDYGEGSETEDEDGWQHVARPAAQLPGQYRSITNVNPLSWEDEIQI</sequence>
<reference evidence="5 6" key="1">
    <citation type="journal article" date="2018" name="Plant J.">
        <title>Genome sequences of Chlorella sorokiniana UTEX 1602 and Micractinium conductrix SAG 241.80: implications to maltose excretion by a green alga.</title>
        <authorList>
            <person name="Arriola M.B."/>
            <person name="Velmurugan N."/>
            <person name="Zhang Y."/>
            <person name="Plunkett M.H."/>
            <person name="Hondzo H."/>
            <person name="Barney B.M."/>
        </authorList>
    </citation>
    <scope>NUCLEOTIDE SEQUENCE [LARGE SCALE GENOMIC DNA]</scope>
    <source>
        <strain evidence="6">UTEX 1602</strain>
    </source>
</reference>
<evidence type="ECO:0000259" key="4">
    <source>
        <dbReference type="Pfam" id="PF15247"/>
    </source>
</evidence>
<organism evidence="5 6">
    <name type="scientific">Chlorella sorokiniana</name>
    <name type="common">Freshwater green alga</name>
    <dbReference type="NCBI Taxonomy" id="3076"/>
    <lineage>
        <taxon>Eukaryota</taxon>
        <taxon>Viridiplantae</taxon>
        <taxon>Chlorophyta</taxon>
        <taxon>core chlorophytes</taxon>
        <taxon>Trebouxiophyceae</taxon>
        <taxon>Chlorellales</taxon>
        <taxon>Chlorellaceae</taxon>
        <taxon>Chlorella clade</taxon>
        <taxon>Chlorella</taxon>
    </lineage>
</organism>
<dbReference type="GO" id="GO:0071207">
    <property type="term" value="F:histone pre-mRNA stem-loop binding"/>
    <property type="evidence" value="ECO:0007669"/>
    <property type="project" value="TreeGrafter"/>
</dbReference>
<dbReference type="OrthoDB" id="265795at2759"/>
<feature type="region of interest" description="Disordered" evidence="3">
    <location>
        <begin position="1"/>
        <end position="85"/>
    </location>
</feature>
<accession>A0A2P6TF30</accession>
<evidence type="ECO:0000256" key="3">
    <source>
        <dbReference type="SAM" id="MobiDB-lite"/>
    </source>
</evidence>
<dbReference type="GO" id="GO:0006398">
    <property type="term" value="P:mRNA 3'-end processing by stem-loop binding and cleavage"/>
    <property type="evidence" value="ECO:0007669"/>
    <property type="project" value="TreeGrafter"/>
</dbReference>
<dbReference type="Proteomes" id="UP000239899">
    <property type="component" value="Unassembled WGS sequence"/>
</dbReference>
<dbReference type="GO" id="GO:0071204">
    <property type="term" value="C:histone pre-mRNA 3'end processing complex"/>
    <property type="evidence" value="ECO:0007669"/>
    <property type="project" value="TreeGrafter"/>
</dbReference>
<evidence type="ECO:0000313" key="5">
    <source>
        <dbReference type="EMBL" id="PRW32578.1"/>
    </source>
</evidence>
<evidence type="ECO:0000313" key="6">
    <source>
        <dbReference type="Proteomes" id="UP000239899"/>
    </source>
</evidence>
<dbReference type="InterPro" id="IPR026502">
    <property type="entry name" value="SLBP1/SLBP2"/>
</dbReference>
<dbReference type="InterPro" id="IPR038294">
    <property type="entry name" value="SLBP_RNA_bind_sf"/>
</dbReference>
<name>A0A2P6TF30_CHLSO</name>
<evidence type="ECO:0000256" key="1">
    <source>
        <dbReference type="ARBA" id="ARBA00006151"/>
    </source>
</evidence>